<dbReference type="InterPro" id="IPR023393">
    <property type="entry name" value="START-like_dom_sf"/>
</dbReference>
<dbReference type="EMBL" id="JBHTCJ010000001">
    <property type="protein sequence ID" value="MFC7340186.1"/>
    <property type="molecule type" value="Genomic_DNA"/>
</dbReference>
<dbReference type="RefSeq" id="WP_380663649.1">
    <property type="nucleotide sequence ID" value="NZ_JBHTCJ010000001.1"/>
</dbReference>
<gene>
    <name evidence="1" type="ORF">ACFQRI_02090</name>
</gene>
<dbReference type="Gene3D" id="3.30.530.20">
    <property type="match status" value="1"/>
</dbReference>
<sequence>MAETEIERPALDVYHYITDPANWSDGRPVDDPGWTVVPAQVQVARGSWPQRQAGEPPTARGWTVLAAEPGRRWIVRSRGFGGGSSVTVTYSLAEMEGMTHFLRHMEIAVPDNAAVSEHARAAFACSTPNHDLVAAIKQALERTAEVVVQSSTVLR</sequence>
<organism evidence="1 2">
    <name type="scientific">Saccharopolyspora griseoalba</name>
    <dbReference type="NCBI Taxonomy" id="1431848"/>
    <lineage>
        <taxon>Bacteria</taxon>
        <taxon>Bacillati</taxon>
        <taxon>Actinomycetota</taxon>
        <taxon>Actinomycetes</taxon>
        <taxon>Pseudonocardiales</taxon>
        <taxon>Pseudonocardiaceae</taxon>
        <taxon>Saccharopolyspora</taxon>
    </lineage>
</organism>
<name>A0ABW2LCF9_9PSEU</name>
<protein>
    <submittedName>
        <fullName evidence="1">Uncharacterized protein</fullName>
    </submittedName>
</protein>
<evidence type="ECO:0000313" key="2">
    <source>
        <dbReference type="Proteomes" id="UP001596504"/>
    </source>
</evidence>
<dbReference type="Proteomes" id="UP001596504">
    <property type="component" value="Unassembled WGS sequence"/>
</dbReference>
<proteinExistence type="predicted"/>
<comment type="caution">
    <text evidence="1">The sequence shown here is derived from an EMBL/GenBank/DDBJ whole genome shotgun (WGS) entry which is preliminary data.</text>
</comment>
<accession>A0ABW2LCF9</accession>
<keyword evidence="2" id="KW-1185">Reference proteome</keyword>
<reference evidence="2" key="1">
    <citation type="journal article" date="2019" name="Int. J. Syst. Evol. Microbiol.">
        <title>The Global Catalogue of Microorganisms (GCM) 10K type strain sequencing project: providing services to taxonomists for standard genome sequencing and annotation.</title>
        <authorList>
            <consortium name="The Broad Institute Genomics Platform"/>
            <consortium name="The Broad Institute Genome Sequencing Center for Infectious Disease"/>
            <person name="Wu L."/>
            <person name="Ma J."/>
        </authorList>
    </citation>
    <scope>NUCLEOTIDE SEQUENCE [LARGE SCALE GENOMIC DNA]</scope>
    <source>
        <strain evidence="2">WLHS5</strain>
    </source>
</reference>
<dbReference type="SUPFAM" id="SSF55961">
    <property type="entry name" value="Bet v1-like"/>
    <property type="match status" value="1"/>
</dbReference>
<evidence type="ECO:0000313" key="1">
    <source>
        <dbReference type="EMBL" id="MFC7340186.1"/>
    </source>
</evidence>